<protein>
    <submittedName>
        <fullName evidence="2">Uncharacterized protein</fullName>
    </submittedName>
</protein>
<feature type="compositionally biased region" description="Basic and acidic residues" evidence="1">
    <location>
        <begin position="15"/>
        <end position="36"/>
    </location>
</feature>
<name>A0ABT0XDX8_9BACI</name>
<keyword evidence="3" id="KW-1185">Reference proteome</keyword>
<evidence type="ECO:0000313" key="3">
    <source>
        <dbReference type="Proteomes" id="UP001203665"/>
    </source>
</evidence>
<organism evidence="2 3">
    <name type="scientific">Alkalicoccobacillus plakortidis</name>
    <dbReference type="NCBI Taxonomy" id="444060"/>
    <lineage>
        <taxon>Bacteria</taxon>
        <taxon>Bacillati</taxon>
        <taxon>Bacillota</taxon>
        <taxon>Bacilli</taxon>
        <taxon>Bacillales</taxon>
        <taxon>Bacillaceae</taxon>
        <taxon>Alkalicoccobacillus</taxon>
    </lineage>
</organism>
<proteinExistence type="predicted"/>
<comment type="caution">
    <text evidence="2">The sequence shown here is derived from an EMBL/GenBank/DDBJ whole genome shotgun (WGS) entry which is preliminary data.</text>
</comment>
<sequence length="501" mass="55602">MTKKQIGLGNVTNERQAKKDDFDAHKGDKKNPHEVTTEQVNISTIFEASEPGSSYPNGISMFQTANGVSLGFPVNQIIVHTIRQGSHRCFQYIYDASTNVDTVWYRTWRLDSGWRGLSENETVVGAQLKADDAATLKVKEHADQDDNPHKVTKAQVELGNVQDYPVATKAQAELGNHTASYMTPHRTKEAIQTLATSNLVNTISRKLASDLPRTYPMGVTSFSTGNDSSWPTTYGTVMTIRNADNSTLQYHIRWNNSGSTMRIRSSRDIDNVWQDWVEIETVAGAEARINKAIEDNAQSPIVTKDGTPKINLTSGDFLDHMSKLSNGVYTFYASNDVKNIPNPNQSYRGIFHKVSANFGWLVGQDWDGNNYSNFLNTGNWRGWKDSETTSGAQAKVNAHANNKNNPHNVTSEQVNNINFKLAADLVGTYPTGLSIFAISSHNNDVTGYPFGYGTVLTVRVHNSRTYQTLYGNGDTVNGRRYWTAGLSKVYGQIGMKRGRAH</sequence>
<gene>
    <name evidence="2" type="ORF">NDM98_00275</name>
</gene>
<dbReference type="RefSeq" id="WP_251603067.1">
    <property type="nucleotide sequence ID" value="NZ_JAMQJY010000001.1"/>
</dbReference>
<feature type="region of interest" description="Disordered" evidence="1">
    <location>
        <begin position="1"/>
        <end position="37"/>
    </location>
</feature>
<accession>A0ABT0XDX8</accession>
<reference evidence="2" key="1">
    <citation type="submission" date="2022-06" db="EMBL/GenBank/DDBJ databases">
        <title>Alkalicoccobacillus porphyridii sp. nov., isolated from a marine red alga, Porphyridium purpureum and reclassification of Shouchella plakortidis and Shouchella gibsonii as Alkalicoccobacillus plakortidis comb. nov. and Alkalicoccobacillus gibsonii comb. nov.</title>
        <authorList>
            <person name="Kim K.H."/>
            <person name="Lee J.K."/>
            <person name="Han D.M."/>
            <person name="Baek J.H."/>
            <person name="Jeon C.O."/>
        </authorList>
    </citation>
    <scope>NUCLEOTIDE SEQUENCE</scope>
    <source>
        <strain evidence="2">DSM 19153</strain>
    </source>
</reference>
<evidence type="ECO:0000313" key="2">
    <source>
        <dbReference type="EMBL" id="MCM2674104.1"/>
    </source>
</evidence>
<evidence type="ECO:0000256" key="1">
    <source>
        <dbReference type="SAM" id="MobiDB-lite"/>
    </source>
</evidence>
<dbReference type="Proteomes" id="UP001203665">
    <property type="component" value="Unassembled WGS sequence"/>
</dbReference>
<dbReference type="EMBL" id="JAMQJY010000001">
    <property type="protein sequence ID" value="MCM2674104.1"/>
    <property type="molecule type" value="Genomic_DNA"/>
</dbReference>